<dbReference type="GO" id="GO:0006397">
    <property type="term" value="P:mRNA processing"/>
    <property type="evidence" value="ECO:0007669"/>
    <property type="project" value="UniProtKB-KW"/>
</dbReference>
<evidence type="ECO:0000256" key="1">
    <source>
        <dbReference type="ARBA" id="ARBA00004123"/>
    </source>
</evidence>
<dbReference type="InterPro" id="IPR024945">
    <property type="entry name" value="Spt5_C_dom"/>
</dbReference>
<dbReference type="InterPro" id="IPR041977">
    <property type="entry name" value="KOW_Spt5_4"/>
</dbReference>
<reference evidence="16" key="2">
    <citation type="submission" date="2020-11" db="EMBL/GenBank/DDBJ databases">
        <title>Whole genome sequencing of Colletotrichum sp.</title>
        <authorList>
            <person name="Li H."/>
        </authorList>
    </citation>
    <scope>NUCLEOTIDE SEQUENCE</scope>
    <source>
        <strain evidence="16">CkLH20</strain>
    </source>
</reference>
<evidence type="ECO:0000259" key="15">
    <source>
        <dbReference type="SMART" id="SM01104"/>
    </source>
</evidence>
<dbReference type="FunFam" id="2.30.30.30:FF:000029">
    <property type="entry name" value="Transcription elongation factor SPT5"/>
    <property type="match status" value="1"/>
</dbReference>
<evidence type="ECO:0000256" key="12">
    <source>
        <dbReference type="SAM" id="MobiDB-lite"/>
    </source>
</evidence>
<sequence length="1714" mass="182991">MASNDPNRYDDSEDEDDFNPAPADLSDEEPDHDTSDRHAPSDARESSPAADDDDAPVASKPRPVDDDEDEEQDEEEGGANDDDEEEDEDEEDEDDVQQGHRRKRRRDRRAVFFDIEAEVEDEEDGEDEEKDGEEIEDFIDNAHPDDIAESGGLDDDRRHRELDRRREMEQSMDAEKQAEILRQRYGNRRPNKGFGDSAVVPKRLLMPSVEDPTIWAVRCKEGKEREVVFSIMKRIEERMGTKDELAIISAFERGGPTSVMKGYIYVEANRSTDIMVALDGMFNVYPRSKMILVDIKDMPDLLRVTKTPTLEPGAWVRLRKPAKHAGDLAQVIDVTENGLEARVRFIPRLDYGMRDDALAAVTSDGKRKRPVGVPGPRPPQRLFNETEARKRHPRHIQGNPTTKVWTYMGDEFENGFQVKDIKIQQLVVTDVNPTLEEVTRFASGAEDGTENLDLKALAASLKDSNINVTYLPGDVIEVYDGEQKGVVGKATNVQGDIVTMQVTEGDLVGQVIEVPTKGLRKRFKIGDHVKVTSGSRFRDEVGMVVKISEDRVTFLTDQTNTEVTVFSKDLREASDIGGQGSLGQYELFDLVQLDPTTVGCIVKVDRESVVVLDQNGDPRQVMPSQIANKLPKRKIAVAADRNGSEIRLDDVVREYGAQQRQGKIIHIHRAYIFLHSNNNNENAGVFVAKANNVTTIAAKGGRVLSAGPNLDQMNPAMKRNPSAAENKMAPPKTFGRDRSINQTVIIRKGGYKGLLGIVKDATETHARVELHTKSKTITVPKDHLSFKDKNTGAKIDINGRGPRPGGPPGGGRGGAGGDWQGGRTPVASSGSERTPAWGSRTPAPTGGRTPAWKSSSQDYGSGSRTPAWADGSRTAYGDGNRTAYGGGSRTPAWQSGAKTPAHDAFGLGSKTPAYGGDAWGAGSKTPAYGGSAPTPGASGNDSWGYTPGNSGYDAPTPGGNLLGAPTPGALNAPTPGAYSAPTPAAASAPTPGGGWQGGWAADSAPTPAAGAPTPAASGFASSSGYYGAPTPAAYDVFPSVTYNGKTTADWEVVRKTTNYQSNGPVTDVNSQQMTCYQLAPGSEGAKVLDVTAGSTIGYNAKASVSHPGPVNFYMAKAPAGTSITDFDGSGKVWFKIYNDGPTVGSNGLTWPTSGKTTLDVQIPKCLENGEYFLRVEHIALHSASSPGGAQLYISCAQLRVSGGTGTYKPNLLSFPGAYSPNDPGLLVNIYYPVPQNYKAPGGSALVLAAHVVAAATFAVPTRVNTGGLSYAPLDAAPVGLSFEFFAFPSYFQNVTATNQCLSNFRALSGTWPPIRIGGTTQDRASYDASTSAYVVYTVANAADAPSTLTFGPNFMKLAATYAGDVTLGLNRGKNNIDNTIAAAKVAVQDMKNLYAIELGNEPEYWSGVQPIASGTWNPAVDAASQNNWAMTVGNAIGKKNIIQAGNSNSLPPTWGAEELIASGNATVREYVKTYSHHNYPGGTVTSLMSHANIASNVHLFDKDIASALAVNKPYVFGETNSVSGGGAANVSPSFGAALWVMDYSVRLAASNVSRIYFHHGTIGNNPYSFFGRYSMGNPYVGAFTATAFLAGAKHVAALDDGKSAFAAYVTFDASGAPLRALLYNSNYFSGSGTRGVESFVLSGISASSVRSKRVTAASAEARQDRGGNAYIGGQYFNNGTCTIGGAETFETTVVSSGRATLSVGASEALLVYLQ</sequence>
<dbReference type="Pfam" id="PF23291">
    <property type="entry name" value="KOW4_SPT5"/>
    <property type="match status" value="1"/>
</dbReference>
<feature type="compositionally biased region" description="Polar residues" evidence="12">
    <location>
        <begin position="937"/>
        <end position="949"/>
    </location>
</feature>
<dbReference type="SUPFAM" id="SSF50104">
    <property type="entry name" value="Translation proteins SH3-like domain"/>
    <property type="match status" value="1"/>
</dbReference>
<evidence type="ECO:0000256" key="10">
    <source>
        <dbReference type="ARBA" id="ARBA00029865"/>
    </source>
</evidence>
<evidence type="ECO:0000313" key="16">
    <source>
        <dbReference type="EMBL" id="KAF9869383.1"/>
    </source>
</evidence>
<name>A0A9P6LDP8_9PEZI</name>
<dbReference type="PANTHER" id="PTHR11125:SF7">
    <property type="entry name" value="TRANSCRIPTION ELONGATION FACTOR SPT5"/>
    <property type="match status" value="1"/>
</dbReference>
<dbReference type="OrthoDB" id="28901at2759"/>
<dbReference type="CDD" id="cd06084">
    <property type="entry name" value="KOW_Spt5_4"/>
    <property type="match status" value="1"/>
</dbReference>
<dbReference type="SMART" id="SM01104">
    <property type="entry name" value="CTD"/>
    <property type="match status" value="1"/>
</dbReference>
<dbReference type="Gene3D" id="2.70.50.70">
    <property type="match status" value="1"/>
</dbReference>
<dbReference type="EMBL" id="JAATWM020000074">
    <property type="protein sequence ID" value="KAF9869383.1"/>
    <property type="molecule type" value="Genomic_DNA"/>
</dbReference>
<dbReference type="InterPro" id="IPR041976">
    <property type="entry name" value="KOW_Spt5_3"/>
</dbReference>
<dbReference type="Pfam" id="PF23042">
    <property type="entry name" value="KOW1_SPT5"/>
    <property type="match status" value="1"/>
</dbReference>
<evidence type="ECO:0000256" key="4">
    <source>
        <dbReference type="ARBA" id="ARBA00021370"/>
    </source>
</evidence>
<feature type="domain" description="Spt5 C-terminal" evidence="15">
    <location>
        <begin position="846"/>
        <end position="1007"/>
    </location>
</feature>
<dbReference type="Pfam" id="PF03443">
    <property type="entry name" value="AA9"/>
    <property type="match status" value="1"/>
</dbReference>
<feature type="domain" description="KOW" evidence="14">
    <location>
        <begin position="469"/>
        <end position="496"/>
    </location>
</feature>
<dbReference type="Pfam" id="PF11942">
    <property type="entry name" value="Spt5_N"/>
    <property type="match status" value="1"/>
</dbReference>
<dbReference type="CDD" id="cd09888">
    <property type="entry name" value="NGN_Euk"/>
    <property type="match status" value="1"/>
</dbReference>
<evidence type="ECO:0000256" key="5">
    <source>
        <dbReference type="ARBA" id="ARBA00022664"/>
    </source>
</evidence>
<dbReference type="CDD" id="cd06085">
    <property type="entry name" value="KOW_Spt5_5"/>
    <property type="match status" value="1"/>
</dbReference>
<dbReference type="FunFam" id="3.30.70.940:FF:000005">
    <property type="entry name" value="Transcription elongation factor SPT5"/>
    <property type="match status" value="1"/>
</dbReference>
<dbReference type="RefSeq" id="XP_038738844.1">
    <property type="nucleotide sequence ID" value="XM_038895863.1"/>
</dbReference>
<dbReference type="Pfam" id="PF12815">
    <property type="entry name" value="CTD"/>
    <property type="match status" value="1"/>
</dbReference>
<feature type="compositionally biased region" description="Acidic residues" evidence="12">
    <location>
        <begin position="115"/>
        <end position="139"/>
    </location>
</feature>
<dbReference type="Proteomes" id="UP000781932">
    <property type="component" value="Unassembled WGS sequence"/>
</dbReference>
<dbReference type="InterPro" id="IPR005824">
    <property type="entry name" value="KOW"/>
</dbReference>
<proteinExistence type="inferred from homology"/>
<dbReference type="InterPro" id="IPR041975">
    <property type="entry name" value="KOW_Spt5_2"/>
</dbReference>
<dbReference type="Gene3D" id="3.30.70.940">
    <property type="entry name" value="NusG, N-terminal domain"/>
    <property type="match status" value="1"/>
</dbReference>
<dbReference type="CDD" id="cd06081">
    <property type="entry name" value="KOW_Spt5_1"/>
    <property type="match status" value="1"/>
</dbReference>
<protein>
    <recommendedName>
        <fullName evidence="3">Transcription elongation factor SPT5</fullName>
    </recommendedName>
    <alternativeName>
        <fullName evidence="10 11">Chromatin Elongation factor SPT5</fullName>
    </alternativeName>
    <alternativeName>
        <fullName evidence="4">Transcription elongation factor spt5</fullName>
    </alternativeName>
</protein>
<dbReference type="Gene3D" id="2.30.30.30">
    <property type="match status" value="3"/>
</dbReference>
<dbReference type="SUPFAM" id="SSF51445">
    <property type="entry name" value="(Trans)glycosidases"/>
    <property type="match status" value="1"/>
</dbReference>
<dbReference type="GO" id="GO:0032044">
    <property type="term" value="C:DSIF complex"/>
    <property type="evidence" value="ECO:0007669"/>
    <property type="project" value="TreeGrafter"/>
</dbReference>
<keyword evidence="17" id="KW-1185">Reference proteome</keyword>
<feature type="compositionally biased region" description="Basic and acidic residues" evidence="12">
    <location>
        <begin position="32"/>
        <end position="45"/>
    </location>
</feature>
<dbReference type="GO" id="GO:0032784">
    <property type="term" value="P:regulation of DNA-templated transcription elongation"/>
    <property type="evidence" value="ECO:0007669"/>
    <property type="project" value="InterPro"/>
</dbReference>
<dbReference type="GeneID" id="62168937"/>
<keyword evidence="7" id="KW-0539">Nucleus</keyword>
<comment type="similarity">
    <text evidence="2">Belongs to the SPT5 family.</text>
</comment>
<comment type="caution">
    <text evidence="16">The sequence shown here is derived from an EMBL/GenBank/DDBJ whole genome shotgun (WGS) entry which is preliminary data.</text>
</comment>
<dbReference type="Pfam" id="PF23037">
    <property type="entry name" value="KOWx_SPT5"/>
    <property type="match status" value="1"/>
</dbReference>
<comment type="function">
    <text evidence="8">The SPT4-SPT5 complex mediates both activation and inhibition of transcription elongation, and plays a role in pre-mRNA processing. This complex seems to be important for the stability of the RNA polymerase II elongation machinery on the chromatin template but not for the inherent ability of this machinery to translocate down the gene.</text>
</comment>
<gene>
    <name evidence="16" type="ORF">CkaCkLH20_13152</name>
</gene>
<feature type="compositionally biased region" description="Basic residues" evidence="12">
    <location>
        <begin position="99"/>
        <end position="108"/>
    </location>
</feature>
<keyword evidence="6" id="KW-0804">Transcription</keyword>
<feature type="region of interest" description="Disordered" evidence="12">
    <location>
        <begin position="707"/>
        <end position="735"/>
    </location>
</feature>
<feature type="compositionally biased region" description="Basic and acidic residues" evidence="12">
    <location>
        <begin position="781"/>
        <end position="791"/>
    </location>
</feature>
<dbReference type="InterPro" id="IPR031728">
    <property type="entry name" value="GlcAase_C"/>
</dbReference>
<feature type="compositionally biased region" description="Polar residues" evidence="12">
    <location>
        <begin position="852"/>
        <end position="864"/>
    </location>
</feature>
<evidence type="ECO:0000256" key="3">
    <source>
        <dbReference type="ARBA" id="ARBA00020181"/>
    </source>
</evidence>
<dbReference type="FunFam" id="2.30.30.30:FF:000018">
    <property type="entry name" value="Transcription elongation factor SPT5"/>
    <property type="match status" value="1"/>
</dbReference>
<dbReference type="InterPro" id="IPR022581">
    <property type="entry name" value="Spt5_N"/>
</dbReference>
<dbReference type="InterPro" id="IPR041978">
    <property type="entry name" value="KOW_Spt5_5"/>
</dbReference>
<dbReference type="InterPro" id="IPR041973">
    <property type="entry name" value="KOW_Spt5_1"/>
</dbReference>
<dbReference type="FunFam" id="2.30.30.30:FF:000054">
    <property type="entry name" value="Transcription elongation factor SPT5"/>
    <property type="match status" value="1"/>
</dbReference>
<dbReference type="CDD" id="cd06083">
    <property type="entry name" value="KOW_Spt5_3"/>
    <property type="match status" value="1"/>
</dbReference>
<reference evidence="16" key="1">
    <citation type="submission" date="2020-03" db="EMBL/GenBank/DDBJ databases">
        <authorList>
            <person name="He L."/>
        </authorList>
    </citation>
    <scope>NUCLEOTIDE SEQUENCE</scope>
    <source>
        <strain evidence="16">CkLH20</strain>
    </source>
</reference>
<evidence type="ECO:0000313" key="17">
    <source>
        <dbReference type="Proteomes" id="UP000781932"/>
    </source>
</evidence>
<dbReference type="InterPro" id="IPR036735">
    <property type="entry name" value="NGN_dom_sf"/>
</dbReference>
<dbReference type="Pfam" id="PF23290">
    <property type="entry name" value="KOW5_SPT5"/>
    <property type="match status" value="1"/>
</dbReference>
<dbReference type="CDD" id="cd06082">
    <property type="entry name" value="KOW_Spt5_2"/>
    <property type="match status" value="1"/>
</dbReference>
<feature type="region of interest" description="Disordered" evidence="12">
    <location>
        <begin position="926"/>
        <end position="1015"/>
    </location>
</feature>
<feature type="domain" description="KOW" evidence="14">
    <location>
        <begin position="737"/>
        <end position="764"/>
    </location>
</feature>
<dbReference type="GO" id="GO:0006357">
    <property type="term" value="P:regulation of transcription by RNA polymerase II"/>
    <property type="evidence" value="ECO:0007669"/>
    <property type="project" value="InterPro"/>
</dbReference>
<feature type="region of interest" description="Disordered" evidence="12">
    <location>
        <begin position="781"/>
        <end position="904"/>
    </location>
</feature>
<evidence type="ECO:0000259" key="14">
    <source>
        <dbReference type="SMART" id="SM00739"/>
    </source>
</evidence>
<feature type="compositionally biased region" description="Acidic residues" evidence="12">
    <location>
        <begin position="65"/>
        <end position="96"/>
    </location>
</feature>
<feature type="domain" description="KOW" evidence="14">
    <location>
        <begin position="309"/>
        <end position="337"/>
    </location>
</feature>
<dbReference type="SMART" id="SM00739">
    <property type="entry name" value="KOW"/>
    <property type="match status" value="4"/>
</dbReference>
<feature type="domain" description="NusG-like N-terminal" evidence="13">
    <location>
        <begin position="211"/>
        <end position="305"/>
    </location>
</feature>
<dbReference type="InterPro" id="IPR014722">
    <property type="entry name" value="Rib_uL2_dom2"/>
</dbReference>
<evidence type="ECO:0000256" key="2">
    <source>
        <dbReference type="ARBA" id="ARBA00006956"/>
    </source>
</evidence>
<feature type="compositionally biased region" description="Low complexity" evidence="12">
    <location>
        <begin position="998"/>
        <end position="1015"/>
    </location>
</feature>
<evidence type="ECO:0000256" key="11">
    <source>
        <dbReference type="ARBA" id="ARBA00031006"/>
    </source>
</evidence>
<dbReference type="InterPro" id="IPR008991">
    <property type="entry name" value="Translation_prot_SH3-like_sf"/>
</dbReference>
<dbReference type="InterPro" id="IPR039385">
    <property type="entry name" value="NGN_Euk"/>
</dbReference>
<organism evidence="16 17">
    <name type="scientific">Colletotrichum karsti</name>
    <dbReference type="NCBI Taxonomy" id="1095194"/>
    <lineage>
        <taxon>Eukaryota</taxon>
        <taxon>Fungi</taxon>
        <taxon>Dikarya</taxon>
        <taxon>Ascomycota</taxon>
        <taxon>Pezizomycotina</taxon>
        <taxon>Sordariomycetes</taxon>
        <taxon>Hypocreomycetidae</taxon>
        <taxon>Glomerellales</taxon>
        <taxon>Glomerellaceae</taxon>
        <taxon>Colletotrichum</taxon>
        <taxon>Colletotrichum boninense species complex</taxon>
    </lineage>
</organism>
<comment type="subcellular location">
    <subcellularLocation>
        <location evidence="1">Nucleus</location>
    </subcellularLocation>
</comment>
<dbReference type="InterPro" id="IPR057936">
    <property type="entry name" value="KOWx_Spt5"/>
</dbReference>
<dbReference type="Pfam" id="PF23284">
    <property type="entry name" value="KOW2_Spt5"/>
    <property type="match status" value="1"/>
</dbReference>
<evidence type="ECO:0000256" key="9">
    <source>
        <dbReference type="ARBA" id="ARBA00025870"/>
    </source>
</evidence>
<dbReference type="GO" id="GO:0006368">
    <property type="term" value="P:transcription elongation by RNA polymerase II"/>
    <property type="evidence" value="ECO:0007669"/>
    <property type="project" value="TreeGrafter"/>
</dbReference>
<dbReference type="PANTHER" id="PTHR11125">
    <property type="entry name" value="SUPPRESSOR OF TY 5"/>
    <property type="match status" value="1"/>
</dbReference>
<dbReference type="InterPro" id="IPR005103">
    <property type="entry name" value="AA9_LPMO"/>
</dbReference>
<comment type="subunit">
    <text evidence="9">Component of the SPT4-SPT5 complex. Interacts with RNA polymerase II.</text>
</comment>
<dbReference type="InterPro" id="IPR017853">
    <property type="entry name" value="GH"/>
</dbReference>
<feature type="compositionally biased region" description="Gly residues" evidence="12">
    <location>
        <begin position="808"/>
        <end position="820"/>
    </location>
</feature>
<dbReference type="Pfam" id="PF03439">
    <property type="entry name" value="Spt5-NGN"/>
    <property type="match status" value="1"/>
</dbReference>
<dbReference type="SMART" id="SM00738">
    <property type="entry name" value="NGN"/>
    <property type="match status" value="1"/>
</dbReference>
<feature type="compositionally biased region" description="Low complexity" evidence="12">
    <location>
        <begin position="972"/>
        <end position="990"/>
    </location>
</feature>
<evidence type="ECO:0000259" key="13">
    <source>
        <dbReference type="SMART" id="SM00738"/>
    </source>
</evidence>
<dbReference type="CDD" id="cd21175">
    <property type="entry name" value="LPMO_AA9"/>
    <property type="match status" value="1"/>
</dbReference>
<dbReference type="GO" id="GO:0003729">
    <property type="term" value="F:mRNA binding"/>
    <property type="evidence" value="ECO:0007669"/>
    <property type="project" value="TreeGrafter"/>
</dbReference>
<dbReference type="Pfam" id="PF16862">
    <property type="entry name" value="Glyco_hydro_79C"/>
    <property type="match status" value="1"/>
</dbReference>
<evidence type="ECO:0000256" key="8">
    <source>
        <dbReference type="ARBA" id="ARBA00024691"/>
    </source>
</evidence>
<accession>A0A9P6LDP8</accession>
<evidence type="ECO:0000256" key="7">
    <source>
        <dbReference type="ARBA" id="ARBA00023242"/>
    </source>
</evidence>
<dbReference type="InterPro" id="IPR039659">
    <property type="entry name" value="SPT5"/>
</dbReference>
<feature type="domain" description="KOW" evidence="14">
    <location>
        <begin position="522"/>
        <end position="550"/>
    </location>
</feature>
<dbReference type="InterPro" id="IPR005100">
    <property type="entry name" value="NGN-domain"/>
</dbReference>
<dbReference type="InterPro" id="IPR006645">
    <property type="entry name" value="NGN-like_dom"/>
</dbReference>
<evidence type="ECO:0000256" key="6">
    <source>
        <dbReference type="ARBA" id="ARBA00023163"/>
    </source>
</evidence>
<keyword evidence="5" id="KW-0507">mRNA processing</keyword>
<dbReference type="Gene3D" id="3.20.20.80">
    <property type="entry name" value="Glycosidases"/>
    <property type="match status" value="1"/>
</dbReference>
<feature type="region of interest" description="Disordered" evidence="12">
    <location>
        <begin position="1"/>
        <end position="158"/>
    </location>
</feature>
<dbReference type="GO" id="GO:0000785">
    <property type="term" value="C:chromatin"/>
    <property type="evidence" value="ECO:0007669"/>
    <property type="project" value="UniProtKB-ARBA"/>
</dbReference>